<protein>
    <submittedName>
        <fullName evidence="2">Glutathione S-transferase</fullName>
    </submittedName>
</protein>
<organism evidence="2 3">
    <name type="scientific">Acinetobacter tianfuensis</name>
    <dbReference type="NCBI Taxonomy" id="2419603"/>
    <lineage>
        <taxon>Bacteria</taxon>
        <taxon>Pseudomonadati</taxon>
        <taxon>Pseudomonadota</taxon>
        <taxon>Gammaproteobacteria</taxon>
        <taxon>Moraxellales</taxon>
        <taxon>Moraxellaceae</taxon>
        <taxon>Acinetobacter</taxon>
    </lineage>
</organism>
<name>A0A3A8E5H8_9GAMM</name>
<dbReference type="InterPro" id="IPR010987">
    <property type="entry name" value="Glutathione-S-Trfase_C-like"/>
</dbReference>
<dbReference type="Gene3D" id="1.20.1050.10">
    <property type="match status" value="1"/>
</dbReference>
<dbReference type="GO" id="GO:0016740">
    <property type="term" value="F:transferase activity"/>
    <property type="evidence" value="ECO:0007669"/>
    <property type="project" value="UniProtKB-KW"/>
</dbReference>
<evidence type="ECO:0000313" key="2">
    <source>
        <dbReference type="EMBL" id="RKG30322.1"/>
    </source>
</evidence>
<dbReference type="SUPFAM" id="SSF52833">
    <property type="entry name" value="Thioredoxin-like"/>
    <property type="match status" value="1"/>
</dbReference>
<comment type="caution">
    <text evidence="2">The sequence shown here is derived from an EMBL/GenBank/DDBJ whole genome shotgun (WGS) entry which is preliminary data.</text>
</comment>
<evidence type="ECO:0000313" key="3">
    <source>
        <dbReference type="Proteomes" id="UP000282388"/>
    </source>
</evidence>
<accession>A0A3A8E5H8</accession>
<dbReference type="CDD" id="cd03189">
    <property type="entry name" value="GST_C_GTT1_like"/>
    <property type="match status" value="1"/>
</dbReference>
<evidence type="ECO:0000259" key="1">
    <source>
        <dbReference type="PROSITE" id="PS50405"/>
    </source>
</evidence>
<proteinExistence type="predicted"/>
<reference evidence="2 3" key="1">
    <citation type="submission" date="2018-09" db="EMBL/GenBank/DDBJ databases">
        <title>The draft genome of Acinetobacter spp. strains.</title>
        <authorList>
            <person name="Qin J."/>
            <person name="Feng Y."/>
            <person name="Zong Z."/>
        </authorList>
    </citation>
    <scope>NUCLEOTIDE SEQUENCE [LARGE SCALE GENOMIC DNA]</scope>
    <source>
        <strain evidence="2 3">WCHAc060012</strain>
    </source>
</reference>
<gene>
    <name evidence="2" type="ORF">D7V32_11575</name>
</gene>
<dbReference type="OrthoDB" id="9810080at2"/>
<dbReference type="PANTHER" id="PTHR44051:SF9">
    <property type="entry name" value="GLUTATHIONE S-TRANSFERASE 1"/>
    <property type="match status" value="1"/>
</dbReference>
<feature type="domain" description="GST C-terminal" evidence="1">
    <location>
        <begin position="103"/>
        <end position="220"/>
    </location>
</feature>
<sequence length="228" mass="26928">MQNSTLQLFHKTNSRSQRIIWLFEELQLPYELCFEQQLNTAQSAVTQKYPTVKISNTKSTFELTESSAIAEYFCQKEQRLIISPEHKNFSNYCLYKNFADASFMPNLALKQVFSQIVQNTPWPVRFISLAFKAAFNKAYLNPELQRQLQHLEQHLQLHPWLAGNDFSTADLLLWFPLYACQYAAPQFQQYDALNRYLRQIESRPAFQQACAKGQWSAQEFQRYWQITQ</sequence>
<dbReference type="InterPro" id="IPR036249">
    <property type="entry name" value="Thioredoxin-like_sf"/>
</dbReference>
<keyword evidence="3" id="KW-1185">Reference proteome</keyword>
<dbReference type="InterPro" id="IPR036282">
    <property type="entry name" value="Glutathione-S-Trfase_C_sf"/>
</dbReference>
<dbReference type="PROSITE" id="PS50405">
    <property type="entry name" value="GST_CTER"/>
    <property type="match status" value="1"/>
</dbReference>
<dbReference type="AlphaFoldDB" id="A0A3A8E5H8"/>
<dbReference type="Proteomes" id="UP000282388">
    <property type="component" value="Unassembled WGS sequence"/>
</dbReference>
<dbReference type="PANTHER" id="PTHR44051">
    <property type="entry name" value="GLUTATHIONE S-TRANSFERASE-RELATED"/>
    <property type="match status" value="1"/>
</dbReference>
<dbReference type="InterPro" id="IPR004046">
    <property type="entry name" value="GST_C"/>
</dbReference>
<dbReference type="RefSeq" id="WP_120403022.1">
    <property type="nucleotide sequence ID" value="NZ_RAXV01000025.1"/>
</dbReference>
<keyword evidence="2" id="KW-0808">Transferase</keyword>
<dbReference type="SUPFAM" id="SSF47616">
    <property type="entry name" value="GST C-terminal domain-like"/>
    <property type="match status" value="1"/>
</dbReference>
<dbReference type="EMBL" id="RAXV01000025">
    <property type="protein sequence ID" value="RKG30322.1"/>
    <property type="molecule type" value="Genomic_DNA"/>
</dbReference>
<dbReference type="Pfam" id="PF14497">
    <property type="entry name" value="GST_C_3"/>
    <property type="match status" value="1"/>
</dbReference>
<dbReference type="Gene3D" id="3.40.30.10">
    <property type="entry name" value="Glutaredoxin"/>
    <property type="match status" value="1"/>
</dbReference>